<dbReference type="InParanoid" id="A0A3N0VLI4"/>
<organism evidence="2 3">
    <name type="scientific">Stagnimonas aquatica</name>
    <dbReference type="NCBI Taxonomy" id="2689987"/>
    <lineage>
        <taxon>Bacteria</taxon>
        <taxon>Pseudomonadati</taxon>
        <taxon>Pseudomonadota</taxon>
        <taxon>Gammaproteobacteria</taxon>
        <taxon>Nevskiales</taxon>
        <taxon>Nevskiaceae</taxon>
        <taxon>Stagnimonas</taxon>
    </lineage>
</organism>
<gene>
    <name evidence="2" type="primary">ccoS</name>
    <name evidence="2" type="ORF">ED208_03370</name>
</gene>
<dbReference type="Proteomes" id="UP000282106">
    <property type="component" value="Unassembled WGS sequence"/>
</dbReference>
<dbReference type="InterPro" id="IPR004714">
    <property type="entry name" value="Cyt_oxidase_maturation_cbb3"/>
</dbReference>
<keyword evidence="1" id="KW-0812">Transmembrane</keyword>
<reference evidence="2 3" key="1">
    <citation type="submission" date="2018-10" db="EMBL/GenBank/DDBJ databases">
        <authorList>
            <person name="Chen W.-M."/>
        </authorList>
    </citation>
    <scope>NUCLEOTIDE SEQUENCE [LARGE SCALE GENOMIC DNA]</scope>
    <source>
        <strain evidence="2 3">THS-13</strain>
    </source>
</reference>
<keyword evidence="3" id="KW-1185">Reference proteome</keyword>
<keyword evidence="1" id="KW-0472">Membrane</keyword>
<comment type="caution">
    <text evidence="2">The sequence shown here is derived from an EMBL/GenBank/DDBJ whole genome shotgun (WGS) entry which is preliminary data.</text>
</comment>
<evidence type="ECO:0000313" key="3">
    <source>
        <dbReference type="Proteomes" id="UP000282106"/>
    </source>
</evidence>
<proteinExistence type="predicted"/>
<dbReference type="AlphaFoldDB" id="A0A3N0VLI4"/>
<name>A0A3N0VLI4_9GAMM</name>
<evidence type="ECO:0000313" key="2">
    <source>
        <dbReference type="EMBL" id="ROH93574.1"/>
    </source>
</evidence>
<feature type="transmembrane region" description="Helical" evidence="1">
    <location>
        <begin position="6"/>
        <end position="27"/>
    </location>
</feature>
<keyword evidence="1" id="KW-1133">Transmembrane helix</keyword>
<dbReference type="EMBL" id="RJVO01000001">
    <property type="protein sequence ID" value="ROH93574.1"/>
    <property type="molecule type" value="Genomic_DNA"/>
</dbReference>
<accession>A0A3N0VLI4</accession>
<sequence length="46" mass="4997">MQILYLLIPLGVAVVAFAGALLVWALYSGQYDSLDQVGSRMPDDEP</sequence>
<protein>
    <submittedName>
        <fullName evidence="2">Cbb3-type cytochrome oxidase assembly protein CcoS</fullName>
    </submittedName>
</protein>
<evidence type="ECO:0000256" key="1">
    <source>
        <dbReference type="SAM" id="Phobius"/>
    </source>
</evidence>
<dbReference type="Pfam" id="PF03597">
    <property type="entry name" value="FixS"/>
    <property type="match status" value="1"/>
</dbReference>
<dbReference type="RefSeq" id="WP_123210429.1">
    <property type="nucleotide sequence ID" value="NZ_RJVO01000001.1"/>
</dbReference>